<dbReference type="STRING" id="1802579.A2310_00900"/>
<name>A0A1F4ST76_UNCSA</name>
<dbReference type="Gene3D" id="3.30.565.60">
    <property type="match status" value="1"/>
</dbReference>
<protein>
    <recommendedName>
        <fullName evidence="1">Schlafen AlbA-2 domain-containing protein</fullName>
    </recommendedName>
</protein>
<comment type="caution">
    <text evidence="2">The sequence shown here is derived from an EMBL/GenBank/DDBJ whole genome shotgun (WGS) entry which is preliminary data.</text>
</comment>
<dbReference type="Gene3D" id="3.30.950.30">
    <property type="entry name" value="Schlafen, AAA domain"/>
    <property type="match status" value="1"/>
</dbReference>
<dbReference type="Proteomes" id="UP000178417">
    <property type="component" value="Unassembled WGS sequence"/>
</dbReference>
<dbReference type="PANTHER" id="PTHR30595:SF6">
    <property type="entry name" value="SCHLAFEN ALBA-2 DOMAIN-CONTAINING PROTEIN"/>
    <property type="match status" value="1"/>
</dbReference>
<evidence type="ECO:0000259" key="1">
    <source>
        <dbReference type="Pfam" id="PF04326"/>
    </source>
</evidence>
<dbReference type="Pfam" id="PF13749">
    <property type="entry name" value="HATPase_c_4"/>
    <property type="match status" value="1"/>
</dbReference>
<proteinExistence type="predicted"/>
<gene>
    <name evidence="2" type="ORF">A2310_00900</name>
</gene>
<sequence length="533" mass="60775">MEFQSWLKNSEGLNLEFKKAENSFNESKDLPDYCSAIANEGGGKLILGVSDNKTITGSKAFKNTYHTVPNKILQSIGIRVDIEECYFSNKRVLIFHIPSRPSGIIIASTGNYKYPMRVGSSLMEMNSEKIKEIVTETIPDFSSTIVEGFNISDVDIEAISIFSALWAQKQNKPEYKNYPIDKTLKAIGAMTDKGLNYACLILFGKKERIDELLPGAEIIFEWRQEKKIRYDSRINWREPFFKIFDNIWGAINARNIRIPFHEGFIQREIFSFTEEPVREAVLNAVTHRDYRINSASIFIKASPEEIVINSPGGFLPGITQSNILEKSEWRNRRIAEIFEKAGLVERSGQGMEIIFGSTIKEGKGLPGFSGSDQYAVQLTIPAVIKDENFILYIEKIGNEKQISLSFEEILELENIREKRKLHNPIFKNKFLDLGIIERIGNTSGSKYVLSHKYYAFKGKPGLYTRIVGISRDEKKHLIVKHIQKNKKGFARDFVDIFPDLTQKDISNLLQELKKEGKISHEGTDKSGCWVLLN</sequence>
<dbReference type="EMBL" id="MEUB01000016">
    <property type="protein sequence ID" value="OGC23640.1"/>
    <property type="molecule type" value="Genomic_DNA"/>
</dbReference>
<dbReference type="InterPro" id="IPR038461">
    <property type="entry name" value="Schlafen_AlbA_2_dom_sf"/>
</dbReference>
<evidence type="ECO:0000313" key="2">
    <source>
        <dbReference type="EMBL" id="OGC23640.1"/>
    </source>
</evidence>
<accession>A0A1F4ST76</accession>
<dbReference type="AlphaFoldDB" id="A0A1F4ST76"/>
<feature type="domain" description="Schlafen AlbA-2" evidence="1">
    <location>
        <begin position="11"/>
        <end position="125"/>
    </location>
</feature>
<dbReference type="InterPro" id="IPR007421">
    <property type="entry name" value="Schlafen_AlbA_2_dom"/>
</dbReference>
<reference evidence="2 3" key="1">
    <citation type="journal article" date="2016" name="Nat. Commun.">
        <title>Thousands of microbial genomes shed light on interconnected biogeochemical processes in an aquifer system.</title>
        <authorList>
            <person name="Anantharaman K."/>
            <person name="Brown C.T."/>
            <person name="Hug L.A."/>
            <person name="Sharon I."/>
            <person name="Castelle C.J."/>
            <person name="Probst A.J."/>
            <person name="Thomas B.C."/>
            <person name="Singh A."/>
            <person name="Wilkins M.J."/>
            <person name="Karaoz U."/>
            <person name="Brodie E.L."/>
            <person name="Williams K.H."/>
            <person name="Hubbard S.S."/>
            <person name="Banfield J.F."/>
        </authorList>
    </citation>
    <scope>NUCLEOTIDE SEQUENCE [LARGE SCALE GENOMIC DNA]</scope>
</reference>
<organism evidence="2 3">
    <name type="scientific">candidate division WOR-1 bacterium RIFOXYB2_FULL_37_13</name>
    <dbReference type="NCBI Taxonomy" id="1802579"/>
    <lineage>
        <taxon>Bacteria</taxon>
        <taxon>Bacillati</taxon>
        <taxon>Saganbacteria</taxon>
    </lineage>
</organism>
<dbReference type="InterPro" id="IPR038475">
    <property type="entry name" value="RecG_C_sf"/>
</dbReference>
<dbReference type="Pfam" id="PF04326">
    <property type="entry name" value="SLFN_AlbA_2"/>
    <property type="match status" value="1"/>
</dbReference>
<evidence type="ECO:0000313" key="3">
    <source>
        <dbReference type="Proteomes" id="UP000178417"/>
    </source>
</evidence>
<dbReference type="PANTHER" id="PTHR30595">
    <property type="entry name" value="GLPR-RELATED TRANSCRIPTIONAL REPRESSOR"/>
    <property type="match status" value="1"/>
</dbReference>